<sequence length="118" mass="13958">MITLQELKEKEFTAEELMDMMKEVTSYNGTFDNIEPYYMDSFDEIMDGLTPTEIARRMTSEFNIYDDYFIFNGYGNLESLSDYEVDKLMFDNAGDITSEYWELVDNGDIHDYEGYTEE</sequence>
<dbReference type="EMBL" id="RKRK01000006">
    <property type="protein sequence ID" value="RPF54747.1"/>
    <property type="molecule type" value="Genomic_DNA"/>
</dbReference>
<dbReference type="RefSeq" id="WP_123808616.1">
    <property type="nucleotide sequence ID" value="NZ_RKRK01000006.1"/>
</dbReference>
<dbReference type="AlphaFoldDB" id="A0A3N5BBG4"/>
<evidence type="ECO:0000313" key="2">
    <source>
        <dbReference type="Proteomes" id="UP000277108"/>
    </source>
</evidence>
<protein>
    <submittedName>
        <fullName evidence="1">Uncharacterized protein</fullName>
    </submittedName>
</protein>
<dbReference type="Proteomes" id="UP000277108">
    <property type="component" value="Unassembled WGS sequence"/>
</dbReference>
<reference evidence="1 2" key="1">
    <citation type="submission" date="2018-11" db="EMBL/GenBank/DDBJ databases">
        <title>Genomic Encyclopedia of Type Strains, Phase IV (KMG-IV): sequencing the most valuable type-strain genomes for metagenomic binning, comparative biology and taxonomic classification.</title>
        <authorList>
            <person name="Goeker M."/>
        </authorList>
    </citation>
    <scope>NUCLEOTIDE SEQUENCE [LARGE SCALE GENOMIC DNA]</scope>
    <source>
        <strain evidence="1 2">DSM 29158</strain>
    </source>
</reference>
<keyword evidence="2" id="KW-1185">Reference proteome</keyword>
<evidence type="ECO:0000313" key="1">
    <source>
        <dbReference type="EMBL" id="RPF54747.1"/>
    </source>
</evidence>
<gene>
    <name evidence="1" type="ORF">EDD62_1707</name>
</gene>
<organism evidence="1 2">
    <name type="scientific">Abyssicoccus albus</name>
    <dbReference type="NCBI Taxonomy" id="1817405"/>
    <lineage>
        <taxon>Bacteria</taxon>
        <taxon>Bacillati</taxon>
        <taxon>Bacillota</taxon>
        <taxon>Bacilli</taxon>
        <taxon>Bacillales</taxon>
        <taxon>Abyssicoccaceae</taxon>
    </lineage>
</organism>
<comment type="caution">
    <text evidence="1">The sequence shown here is derived from an EMBL/GenBank/DDBJ whole genome shotgun (WGS) entry which is preliminary data.</text>
</comment>
<accession>A0A3N5BBG4</accession>
<name>A0A3N5BBG4_9BACL</name>
<proteinExistence type="predicted"/>